<dbReference type="AlphaFoldDB" id="A0AAF0PZQ3"/>
<evidence type="ECO:0000313" key="2">
    <source>
        <dbReference type="Proteomes" id="UP001234989"/>
    </source>
</evidence>
<name>A0AAF0PZQ3_SOLVR</name>
<dbReference type="Proteomes" id="UP001234989">
    <property type="component" value="Chromosome 2"/>
</dbReference>
<gene>
    <name evidence="1" type="ORF">MTR67_007362</name>
</gene>
<keyword evidence="2" id="KW-1185">Reference proteome</keyword>
<reference evidence="1" key="1">
    <citation type="submission" date="2023-08" db="EMBL/GenBank/DDBJ databases">
        <title>A de novo genome assembly of Solanum verrucosum Schlechtendal, a Mexican diploid species geographically isolated from the other diploid A-genome species in potato relatives.</title>
        <authorList>
            <person name="Hosaka K."/>
        </authorList>
    </citation>
    <scope>NUCLEOTIDE SEQUENCE</scope>
    <source>
        <tissue evidence="1">Young leaves</tissue>
    </source>
</reference>
<dbReference type="EMBL" id="CP133613">
    <property type="protein sequence ID" value="WMV13977.1"/>
    <property type="molecule type" value="Genomic_DNA"/>
</dbReference>
<evidence type="ECO:0000313" key="1">
    <source>
        <dbReference type="EMBL" id="WMV13977.1"/>
    </source>
</evidence>
<accession>A0AAF0PZQ3</accession>
<protein>
    <submittedName>
        <fullName evidence="1">Uncharacterized protein</fullName>
    </submittedName>
</protein>
<proteinExistence type="predicted"/>
<feature type="non-terminal residue" evidence="1">
    <location>
        <position position="1"/>
    </location>
</feature>
<organism evidence="1 2">
    <name type="scientific">Solanum verrucosum</name>
    <dbReference type="NCBI Taxonomy" id="315347"/>
    <lineage>
        <taxon>Eukaryota</taxon>
        <taxon>Viridiplantae</taxon>
        <taxon>Streptophyta</taxon>
        <taxon>Embryophyta</taxon>
        <taxon>Tracheophyta</taxon>
        <taxon>Spermatophyta</taxon>
        <taxon>Magnoliopsida</taxon>
        <taxon>eudicotyledons</taxon>
        <taxon>Gunneridae</taxon>
        <taxon>Pentapetalae</taxon>
        <taxon>asterids</taxon>
        <taxon>lamiids</taxon>
        <taxon>Solanales</taxon>
        <taxon>Solanaceae</taxon>
        <taxon>Solanoideae</taxon>
        <taxon>Solaneae</taxon>
        <taxon>Solanum</taxon>
    </lineage>
</organism>
<sequence length="61" mass="6828">PPKVPVCQAHKERIKLARERSKSADRRVVPRCSVGSPKVTDLEDAEGQCRRAMEVTKGWIA</sequence>